<dbReference type="Gene3D" id="3.80.10.10">
    <property type="entry name" value="Ribonuclease Inhibitor"/>
    <property type="match status" value="2"/>
</dbReference>
<proteinExistence type="predicted"/>
<dbReference type="OrthoDB" id="7822513at2"/>
<sequence length="500" mass="54474">MKRLFNWLIGGERRRLEAQVAKFRRDQAARNERQRREAGIPEGVELLPNGSIADPDIQLRWLIGRMVASGNTTLNLTRPGLSRLPDELAQLVPTVRKLKVWDQTQSVFDGIGVLGNLEEIDLVADAVKDLSPLANCPRLRSLKIGRAGEDELASLPDLPELEQLTVKGGSVAGLSASLPKLHLLDLTSCYNVPRDILLGKPVLAVTRLPDTGDEPLPSSDPTCMRELTRMTDALDLSDIGAMTGLTSLQLEATEATDLSPLSALKNLTYLHLRAPKAASFAPFEGLSALERLIIPSWRDEKALPDLSWVRGCPVLADLRISISKDADLTDLTHLPRLERLHLGFSEPTDLSPLGSLTSVKRLMLRASTPEASARNLALPGRLTSLSLKGRTFTSLDMLATTPHLTRISLDDCGVTDLSALETQTELTSLSLIRSDITDLSVLRHLPAFNVEATKAHLYIHEGAVLDAYPSLRPYIDSANDREPGVNAMPNLVRAAVALAS</sequence>
<organism evidence="3 4">
    <name type="scientific">Antarcticimicrobium sediminis</name>
    <dbReference type="NCBI Taxonomy" id="2546227"/>
    <lineage>
        <taxon>Bacteria</taxon>
        <taxon>Pseudomonadati</taxon>
        <taxon>Pseudomonadota</taxon>
        <taxon>Alphaproteobacteria</taxon>
        <taxon>Rhodobacterales</taxon>
        <taxon>Paracoccaceae</taxon>
        <taxon>Antarcticimicrobium</taxon>
    </lineage>
</organism>
<accession>A0A4R5EHT1</accession>
<dbReference type="Proteomes" id="UP000294662">
    <property type="component" value="Unassembled WGS sequence"/>
</dbReference>
<keyword evidence="4" id="KW-1185">Reference proteome</keyword>
<keyword evidence="1" id="KW-0433">Leucine-rich repeat</keyword>
<dbReference type="EMBL" id="SMFP01000025">
    <property type="protein sequence ID" value="TDE33833.1"/>
    <property type="molecule type" value="Genomic_DNA"/>
</dbReference>
<keyword evidence="2" id="KW-0677">Repeat</keyword>
<comment type="caution">
    <text evidence="3">The sequence shown here is derived from an EMBL/GenBank/DDBJ whole genome shotgun (WGS) entry which is preliminary data.</text>
</comment>
<dbReference type="InterPro" id="IPR050836">
    <property type="entry name" value="SDS22/Internalin_LRR"/>
</dbReference>
<dbReference type="AlphaFoldDB" id="A0A4R5EHT1"/>
<evidence type="ECO:0000256" key="2">
    <source>
        <dbReference type="ARBA" id="ARBA00022737"/>
    </source>
</evidence>
<dbReference type="PANTHER" id="PTHR46652">
    <property type="entry name" value="LEUCINE-RICH REPEAT AND IQ DOMAIN-CONTAINING PROTEIN 1-RELATED"/>
    <property type="match status" value="1"/>
</dbReference>
<evidence type="ECO:0000313" key="3">
    <source>
        <dbReference type="EMBL" id="TDE33833.1"/>
    </source>
</evidence>
<gene>
    <name evidence="3" type="ORF">E1B25_20760</name>
</gene>
<dbReference type="SUPFAM" id="SSF52058">
    <property type="entry name" value="L domain-like"/>
    <property type="match status" value="1"/>
</dbReference>
<reference evidence="3 4" key="1">
    <citation type="submission" date="2019-03" db="EMBL/GenBank/DDBJ databases">
        <authorList>
            <person name="Zhang S."/>
        </authorList>
    </citation>
    <scope>NUCLEOTIDE SEQUENCE [LARGE SCALE GENOMIC DNA]</scope>
    <source>
        <strain evidence="3 4">S4J41</strain>
    </source>
</reference>
<dbReference type="InterPro" id="IPR032675">
    <property type="entry name" value="LRR_dom_sf"/>
</dbReference>
<protein>
    <submittedName>
        <fullName evidence="3">Leucine-rich repeat domain-containing protein</fullName>
    </submittedName>
</protein>
<dbReference type="PANTHER" id="PTHR46652:SF3">
    <property type="entry name" value="LEUCINE-RICH REPEAT-CONTAINING PROTEIN 9"/>
    <property type="match status" value="1"/>
</dbReference>
<evidence type="ECO:0000313" key="4">
    <source>
        <dbReference type="Proteomes" id="UP000294662"/>
    </source>
</evidence>
<dbReference type="RefSeq" id="WP_132831501.1">
    <property type="nucleotide sequence ID" value="NZ_SMFP01000025.1"/>
</dbReference>
<evidence type="ECO:0000256" key="1">
    <source>
        <dbReference type="ARBA" id="ARBA00022614"/>
    </source>
</evidence>
<name>A0A4R5EHT1_9RHOB</name>